<dbReference type="AlphaFoldDB" id="A0A9W8CXJ7"/>
<sequence length="78" mass="8574">MEYYVEVLFNASLNAVCSVGAVRSGSEAKNAIIDQLQLADDNNYEMMYISPGGYKPVNESQPFPPADMTGNTLYICKD</sequence>
<protein>
    <submittedName>
        <fullName evidence="1">Uncharacterized protein</fullName>
    </submittedName>
</protein>
<name>A0A9W8CXJ7_9FUNG</name>
<evidence type="ECO:0000313" key="1">
    <source>
        <dbReference type="EMBL" id="KAJ1734282.1"/>
    </source>
</evidence>
<proteinExistence type="predicted"/>
<evidence type="ECO:0000313" key="2">
    <source>
        <dbReference type="Proteomes" id="UP001143981"/>
    </source>
</evidence>
<dbReference type="EMBL" id="JANBOI010000084">
    <property type="protein sequence ID" value="KAJ1734282.1"/>
    <property type="molecule type" value="Genomic_DNA"/>
</dbReference>
<accession>A0A9W8CXJ7</accession>
<gene>
    <name evidence="1" type="ORF">LPJ61_001159</name>
</gene>
<keyword evidence="2" id="KW-1185">Reference proteome</keyword>
<dbReference type="Proteomes" id="UP001143981">
    <property type="component" value="Unassembled WGS sequence"/>
</dbReference>
<reference evidence="1" key="1">
    <citation type="submission" date="2022-07" db="EMBL/GenBank/DDBJ databases">
        <title>Phylogenomic reconstructions and comparative analyses of Kickxellomycotina fungi.</title>
        <authorList>
            <person name="Reynolds N.K."/>
            <person name="Stajich J.E."/>
            <person name="Barry K."/>
            <person name="Grigoriev I.V."/>
            <person name="Crous P."/>
            <person name="Smith M.E."/>
        </authorList>
    </citation>
    <scope>NUCLEOTIDE SEQUENCE</scope>
    <source>
        <strain evidence="1">BCRC 34381</strain>
    </source>
</reference>
<comment type="caution">
    <text evidence="1">The sequence shown here is derived from an EMBL/GenBank/DDBJ whole genome shotgun (WGS) entry which is preliminary data.</text>
</comment>
<organism evidence="1 2">
    <name type="scientific">Coemansia biformis</name>
    <dbReference type="NCBI Taxonomy" id="1286918"/>
    <lineage>
        <taxon>Eukaryota</taxon>
        <taxon>Fungi</taxon>
        <taxon>Fungi incertae sedis</taxon>
        <taxon>Zoopagomycota</taxon>
        <taxon>Kickxellomycotina</taxon>
        <taxon>Kickxellomycetes</taxon>
        <taxon>Kickxellales</taxon>
        <taxon>Kickxellaceae</taxon>
        <taxon>Coemansia</taxon>
    </lineage>
</organism>